<evidence type="ECO:0000256" key="7">
    <source>
        <dbReference type="SAM" id="Phobius"/>
    </source>
</evidence>
<evidence type="ECO:0000256" key="3">
    <source>
        <dbReference type="ARBA" id="ARBA00022475"/>
    </source>
</evidence>
<dbReference type="GO" id="GO:0005886">
    <property type="term" value="C:plasma membrane"/>
    <property type="evidence" value="ECO:0007669"/>
    <property type="project" value="UniProtKB-SubCell"/>
</dbReference>
<feature type="transmembrane region" description="Helical" evidence="7">
    <location>
        <begin position="259"/>
        <end position="279"/>
    </location>
</feature>
<dbReference type="InterPro" id="IPR003317">
    <property type="entry name" value="Cyt-d_oxidase_su2"/>
</dbReference>
<evidence type="ECO:0000256" key="2">
    <source>
        <dbReference type="ARBA" id="ARBA00007543"/>
    </source>
</evidence>
<evidence type="ECO:0000256" key="5">
    <source>
        <dbReference type="ARBA" id="ARBA00022989"/>
    </source>
</evidence>
<organism evidence="8 9">
    <name type="scientific">Thermomonospora echinospora</name>
    <dbReference type="NCBI Taxonomy" id="1992"/>
    <lineage>
        <taxon>Bacteria</taxon>
        <taxon>Bacillati</taxon>
        <taxon>Actinomycetota</taxon>
        <taxon>Actinomycetes</taxon>
        <taxon>Streptosporangiales</taxon>
        <taxon>Thermomonosporaceae</taxon>
        <taxon>Thermomonospora</taxon>
    </lineage>
</organism>
<dbReference type="GO" id="GO:0019646">
    <property type="term" value="P:aerobic electron transport chain"/>
    <property type="evidence" value="ECO:0007669"/>
    <property type="project" value="TreeGrafter"/>
</dbReference>
<dbReference type="GO" id="GO:0070069">
    <property type="term" value="C:cytochrome complex"/>
    <property type="evidence" value="ECO:0007669"/>
    <property type="project" value="TreeGrafter"/>
</dbReference>
<sequence>MLAQLLLAVMWVGLTAYVLLAGADFGGGVWDLLAGRATAGRPQRDLIEHSIGPVWEANHVWLIFVLVIMWTGIPPVFAAISSTLYIPLTLAALGIIARGSAFAFRKASTKLWQQRLFGAAFAFSSVFTPFFLGTVTGAIASGRVPPGLARGNLVTSWLNPTSVMTGVLAVCTAAYLAAVYLTHDAKRGDKPDLAEVFRHRALVAGAVTGAMSALGLAVLWLDSPRLFTELTSGWALPFVALSVVAGVASILLLWRRSYVAVRVTAALAVAGLLWGWGVGQYPTLLPGLTLQNAAARNTVLTATLGALAVGALVLVPSLWWLFTLFQRQERGPADAARKGAVGGEGH</sequence>
<evidence type="ECO:0000256" key="4">
    <source>
        <dbReference type="ARBA" id="ARBA00022692"/>
    </source>
</evidence>
<keyword evidence="6 7" id="KW-0472">Membrane</keyword>
<gene>
    <name evidence="8" type="ORF">SAMN04489712_103334</name>
</gene>
<dbReference type="GO" id="GO:0009055">
    <property type="term" value="F:electron transfer activity"/>
    <property type="evidence" value="ECO:0007669"/>
    <property type="project" value="TreeGrafter"/>
</dbReference>
<dbReference type="RefSeq" id="WP_103937266.1">
    <property type="nucleotide sequence ID" value="NZ_FNVO01000003.1"/>
</dbReference>
<accession>A0A1H5XND8</accession>
<feature type="transmembrane region" description="Helical" evidence="7">
    <location>
        <begin position="6"/>
        <end position="33"/>
    </location>
</feature>
<evidence type="ECO:0000313" key="9">
    <source>
        <dbReference type="Proteomes" id="UP000236723"/>
    </source>
</evidence>
<feature type="transmembrane region" description="Helical" evidence="7">
    <location>
        <begin position="233"/>
        <end position="254"/>
    </location>
</feature>
<dbReference type="PANTHER" id="PTHR43141">
    <property type="entry name" value="CYTOCHROME BD2 SUBUNIT II"/>
    <property type="match status" value="1"/>
</dbReference>
<keyword evidence="5 7" id="KW-1133">Transmembrane helix</keyword>
<name>A0A1H5XND8_9ACTN</name>
<protein>
    <submittedName>
        <fullName evidence="8">Cytochrome bd-I ubiquinol oxidase subunit 2 apoprotein</fullName>
    </submittedName>
</protein>
<dbReference type="AlphaFoldDB" id="A0A1H5XND8"/>
<feature type="transmembrane region" description="Helical" evidence="7">
    <location>
        <begin position="54"/>
        <end position="73"/>
    </location>
</feature>
<evidence type="ECO:0000256" key="1">
    <source>
        <dbReference type="ARBA" id="ARBA00004651"/>
    </source>
</evidence>
<dbReference type="OrthoDB" id="9776710at2"/>
<comment type="subcellular location">
    <subcellularLocation>
        <location evidence="1">Cell membrane</location>
        <topology evidence="1">Multi-pass membrane protein</topology>
    </subcellularLocation>
</comment>
<dbReference type="EMBL" id="FNVO01000003">
    <property type="protein sequence ID" value="SEG13281.1"/>
    <property type="molecule type" value="Genomic_DNA"/>
</dbReference>
<keyword evidence="4 7" id="KW-0812">Transmembrane</keyword>
<feature type="transmembrane region" description="Helical" evidence="7">
    <location>
        <begin position="161"/>
        <end position="181"/>
    </location>
</feature>
<proteinExistence type="inferred from homology"/>
<feature type="transmembrane region" description="Helical" evidence="7">
    <location>
        <begin position="201"/>
        <end position="221"/>
    </location>
</feature>
<dbReference type="Proteomes" id="UP000236723">
    <property type="component" value="Unassembled WGS sequence"/>
</dbReference>
<keyword evidence="9" id="KW-1185">Reference proteome</keyword>
<dbReference type="GO" id="GO:0016682">
    <property type="term" value="F:oxidoreductase activity, acting on diphenols and related substances as donors, oxygen as acceptor"/>
    <property type="evidence" value="ECO:0007669"/>
    <property type="project" value="TreeGrafter"/>
</dbReference>
<reference evidence="9" key="1">
    <citation type="submission" date="2016-10" db="EMBL/GenBank/DDBJ databases">
        <authorList>
            <person name="Varghese N."/>
            <person name="Submissions S."/>
        </authorList>
    </citation>
    <scope>NUCLEOTIDE SEQUENCE [LARGE SCALE GENOMIC DNA]</scope>
    <source>
        <strain evidence="9">DSM 43163</strain>
    </source>
</reference>
<comment type="similarity">
    <text evidence="2">Belongs to the cytochrome ubiquinol oxidase subunit 2 family.</text>
</comment>
<dbReference type="Pfam" id="PF02322">
    <property type="entry name" value="Cyt_bd_oxida_II"/>
    <property type="match status" value="1"/>
</dbReference>
<evidence type="ECO:0000256" key="6">
    <source>
        <dbReference type="ARBA" id="ARBA00023136"/>
    </source>
</evidence>
<feature type="transmembrane region" description="Helical" evidence="7">
    <location>
        <begin position="116"/>
        <end position="141"/>
    </location>
</feature>
<feature type="transmembrane region" description="Helical" evidence="7">
    <location>
        <begin position="299"/>
        <end position="322"/>
    </location>
</feature>
<keyword evidence="3" id="KW-1003">Cell membrane</keyword>
<dbReference type="PANTHER" id="PTHR43141:SF4">
    <property type="entry name" value="CYTOCHROME BD2 SUBUNIT II"/>
    <property type="match status" value="1"/>
</dbReference>
<evidence type="ECO:0000313" key="8">
    <source>
        <dbReference type="EMBL" id="SEG13281.1"/>
    </source>
</evidence>